<comment type="caution">
    <text evidence="2">The sequence shown here is derived from an EMBL/GenBank/DDBJ whole genome shotgun (WGS) entry which is preliminary data.</text>
</comment>
<dbReference type="HOGENOM" id="CLU_3050488_0_0_1"/>
<keyword evidence="3" id="KW-1185">Reference proteome</keyword>
<dbReference type="AlphaFoldDB" id="H0ESG7"/>
<protein>
    <submittedName>
        <fullName evidence="2">Uncharacterized protein</fullName>
    </submittedName>
</protein>
<keyword evidence="1" id="KW-0732">Signal</keyword>
<evidence type="ECO:0000256" key="1">
    <source>
        <dbReference type="SAM" id="SignalP"/>
    </source>
</evidence>
<proteinExistence type="predicted"/>
<sequence>MLPLCSFFRLQFSTYTLALSSVSLTLDFQFCGTIFPSKNSGISWIDSEVQIQVA</sequence>
<dbReference type="InParanoid" id="H0ESG7"/>
<name>H0ESG7_GLAL7</name>
<gene>
    <name evidence="2" type="ORF">M7I_5654</name>
</gene>
<dbReference type="EMBL" id="AGUE01000144">
    <property type="protein sequence ID" value="EHK98562.1"/>
    <property type="molecule type" value="Genomic_DNA"/>
</dbReference>
<reference evidence="2 3" key="1">
    <citation type="journal article" date="2012" name="Eukaryot. Cell">
        <title>Genome sequence of the fungus Glarea lozoyensis: the first genome sequence of a species from the Helotiaceae family.</title>
        <authorList>
            <person name="Youssar L."/>
            <person name="Gruening B.A."/>
            <person name="Erxleben A."/>
            <person name="Guenther S."/>
            <person name="Huettel W."/>
        </authorList>
    </citation>
    <scope>NUCLEOTIDE SEQUENCE [LARGE SCALE GENOMIC DNA]</scope>
    <source>
        <strain evidence="3">ATCC 74030 / MF5533</strain>
    </source>
</reference>
<evidence type="ECO:0000313" key="3">
    <source>
        <dbReference type="Proteomes" id="UP000005446"/>
    </source>
</evidence>
<feature type="signal peptide" evidence="1">
    <location>
        <begin position="1"/>
        <end position="18"/>
    </location>
</feature>
<accession>H0ESG7</accession>
<dbReference type="Proteomes" id="UP000005446">
    <property type="component" value="Unassembled WGS sequence"/>
</dbReference>
<organism evidence="2 3">
    <name type="scientific">Glarea lozoyensis (strain ATCC 74030 / MF5533)</name>
    <dbReference type="NCBI Taxonomy" id="1104152"/>
    <lineage>
        <taxon>Eukaryota</taxon>
        <taxon>Fungi</taxon>
        <taxon>Dikarya</taxon>
        <taxon>Ascomycota</taxon>
        <taxon>Pezizomycotina</taxon>
        <taxon>Leotiomycetes</taxon>
        <taxon>Helotiales</taxon>
        <taxon>Helotiaceae</taxon>
        <taxon>Glarea</taxon>
    </lineage>
</organism>
<feature type="chain" id="PRO_5003532723" evidence="1">
    <location>
        <begin position="19"/>
        <end position="54"/>
    </location>
</feature>
<evidence type="ECO:0000313" key="2">
    <source>
        <dbReference type="EMBL" id="EHK98562.1"/>
    </source>
</evidence>